<dbReference type="PROSITE" id="PS51294">
    <property type="entry name" value="HTH_MYB"/>
    <property type="match status" value="1"/>
</dbReference>
<keyword evidence="12" id="KW-1185">Reference proteome</keyword>
<dbReference type="OrthoDB" id="60033at2759"/>
<dbReference type="FunFam" id="1.10.10.60:FF:000007">
    <property type="entry name" value="Two-component response regulator"/>
    <property type="match status" value="1"/>
</dbReference>
<dbReference type="Gene3D" id="1.10.10.60">
    <property type="entry name" value="Homeodomain-like"/>
    <property type="match status" value="1"/>
</dbReference>
<dbReference type="GO" id="GO:0009736">
    <property type="term" value="P:cytokinin-activated signaling pathway"/>
    <property type="evidence" value="ECO:0007669"/>
    <property type="project" value="InterPro"/>
</dbReference>
<evidence type="ECO:0000256" key="8">
    <source>
        <dbReference type="SAM" id="Phobius"/>
    </source>
</evidence>
<dbReference type="InterPro" id="IPR009057">
    <property type="entry name" value="Homeodomain-like_sf"/>
</dbReference>
<dbReference type="OMA" id="PIRMEEM"/>
<dbReference type="SMART" id="SM00448">
    <property type="entry name" value="REC"/>
    <property type="match status" value="1"/>
</dbReference>
<proteinExistence type="predicted"/>
<evidence type="ECO:0000256" key="1">
    <source>
        <dbReference type="ARBA" id="ARBA00022553"/>
    </source>
</evidence>
<dbReference type="PANTHER" id="PTHR43874:SF67">
    <property type="entry name" value="TWO-COMPONENT RESPONSE REGULATOR ARR2"/>
    <property type="match status" value="1"/>
</dbReference>
<dbReference type="InterPro" id="IPR011006">
    <property type="entry name" value="CheY-like_superfamily"/>
</dbReference>
<evidence type="ECO:0000256" key="3">
    <source>
        <dbReference type="ARBA" id="ARBA00023015"/>
    </source>
</evidence>
<dbReference type="AlphaFoldDB" id="A0A8T2S5Z6"/>
<gene>
    <name evidence="11" type="ORF">KP509_22G035500</name>
</gene>
<feature type="modified residue" description="4-aspartylphosphate" evidence="7">
    <location>
        <position position="156"/>
    </location>
</feature>
<evidence type="ECO:0008006" key="13">
    <source>
        <dbReference type="Google" id="ProtNLM"/>
    </source>
</evidence>
<keyword evidence="3" id="KW-0805">Transcription regulation</keyword>
<dbReference type="InterPro" id="IPR001789">
    <property type="entry name" value="Sig_transdc_resp-reg_receiver"/>
</dbReference>
<reference evidence="11" key="1">
    <citation type="submission" date="2021-08" db="EMBL/GenBank/DDBJ databases">
        <title>WGS assembly of Ceratopteris richardii.</title>
        <authorList>
            <person name="Marchant D.B."/>
            <person name="Chen G."/>
            <person name="Jenkins J."/>
            <person name="Shu S."/>
            <person name="Leebens-Mack J."/>
            <person name="Grimwood J."/>
            <person name="Schmutz J."/>
            <person name="Soltis P."/>
            <person name="Soltis D."/>
            <person name="Chen Z.-H."/>
        </authorList>
    </citation>
    <scope>NUCLEOTIDE SEQUENCE</scope>
    <source>
        <strain evidence="11">Whitten #5841</strain>
        <tissue evidence="11">Leaf</tissue>
    </source>
</reference>
<dbReference type="Proteomes" id="UP000825935">
    <property type="component" value="Chromosome 22"/>
</dbReference>
<evidence type="ECO:0000313" key="11">
    <source>
        <dbReference type="EMBL" id="KAH7306877.1"/>
    </source>
</evidence>
<dbReference type="PROSITE" id="PS50110">
    <property type="entry name" value="RESPONSE_REGULATORY"/>
    <property type="match status" value="1"/>
</dbReference>
<dbReference type="InterPro" id="IPR006447">
    <property type="entry name" value="Myb_dom_plants"/>
</dbReference>
<dbReference type="EMBL" id="CM035427">
    <property type="protein sequence ID" value="KAH7306877.1"/>
    <property type="molecule type" value="Genomic_DNA"/>
</dbReference>
<dbReference type="PANTHER" id="PTHR43874">
    <property type="entry name" value="TWO-COMPONENT RESPONSE REGULATOR"/>
    <property type="match status" value="1"/>
</dbReference>
<evidence type="ECO:0000256" key="6">
    <source>
        <dbReference type="ARBA" id="ARBA00023242"/>
    </source>
</evidence>
<dbReference type="Pfam" id="PF00249">
    <property type="entry name" value="Myb_DNA-binding"/>
    <property type="match status" value="1"/>
</dbReference>
<evidence type="ECO:0000256" key="2">
    <source>
        <dbReference type="ARBA" id="ARBA00023012"/>
    </source>
</evidence>
<name>A0A8T2S5Z6_CERRI</name>
<keyword evidence="5" id="KW-0804">Transcription</keyword>
<comment type="caution">
    <text evidence="11">The sequence shown here is derived from an EMBL/GenBank/DDBJ whole genome shotgun (WGS) entry which is preliminary data.</text>
</comment>
<dbReference type="GO" id="GO:0003677">
    <property type="term" value="F:DNA binding"/>
    <property type="evidence" value="ECO:0007669"/>
    <property type="project" value="InterPro"/>
</dbReference>
<keyword evidence="4" id="KW-0010">Activator</keyword>
<dbReference type="NCBIfam" id="TIGR01557">
    <property type="entry name" value="myb_SHAQKYF"/>
    <property type="match status" value="1"/>
</dbReference>
<keyword evidence="8" id="KW-0812">Transmembrane</keyword>
<dbReference type="GO" id="GO:0000160">
    <property type="term" value="P:phosphorelay signal transduction system"/>
    <property type="evidence" value="ECO:0007669"/>
    <property type="project" value="UniProtKB-KW"/>
</dbReference>
<keyword evidence="8" id="KW-0472">Membrane</keyword>
<evidence type="ECO:0000256" key="7">
    <source>
        <dbReference type="PROSITE-ProRule" id="PRU00169"/>
    </source>
</evidence>
<dbReference type="InterPro" id="IPR001005">
    <property type="entry name" value="SANT/Myb"/>
</dbReference>
<feature type="domain" description="HTH myb-type" evidence="10">
    <location>
        <begin position="282"/>
        <end position="341"/>
    </location>
</feature>
<evidence type="ECO:0000259" key="10">
    <source>
        <dbReference type="PROSITE" id="PS51294"/>
    </source>
</evidence>
<feature type="transmembrane region" description="Helical" evidence="8">
    <location>
        <begin position="21"/>
        <end position="47"/>
    </location>
</feature>
<keyword evidence="8" id="KW-1133">Transmembrane helix</keyword>
<dbReference type="Pfam" id="PF00072">
    <property type="entry name" value="Response_reg"/>
    <property type="match status" value="1"/>
</dbReference>
<evidence type="ECO:0000256" key="4">
    <source>
        <dbReference type="ARBA" id="ARBA00023159"/>
    </source>
</evidence>
<dbReference type="CDD" id="cd17584">
    <property type="entry name" value="REC_typeB_ARR-like"/>
    <property type="match status" value="1"/>
</dbReference>
<accession>A0A8T2S5Z6</accession>
<evidence type="ECO:0000256" key="5">
    <source>
        <dbReference type="ARBA" id="ARBA00023163"/>
    </source>
</evidence>
<dbReference type="InterPro" id="IPR017930">
    <property type="entry name" value="Myb_dom"/>
</dbReference>
<organism evidence="11 12">
    <name type="scientific">Ceratopteris richardii</name>
    <name type="common">Triangle waterfern</name>
    <dbReference type="NCBI Taxonomy" id="49495"/>
    <lineage>
        <taxon>Eukaryota</taxon>
        <taxon>Viridiplantae</taxon>
        <taxon>Streptophyta</taxon>
        <taxon>Embryophyta</taxon>
        <taxon>Tracheophyta</taxon>
        <taxon>Polypodiopsida</taxon>
        <taxon>Polypodiidae</taxon>
        <taxon>Polypodiales</taxon>
        <taxon>Pteridineae</taxon>
        <taxon>Pteridaceae</taxon>
        <taxon>Parkerioideae</taxon>
        <taxon>Ceratopteris</taxon>
    </lineage>
</organism>
<evidence type="ECO:0000259" key="9">
    <source>
        <dbReference type="PROSITE" id="PS50110"/>
    </source>
</evidence>
<feature type="domain" description="Response regulatory" evidence="9">
    <location>
        <begin position="105"/>
        <end position="220"/>
    </location>
</feature>
<keyword evidence="1 7" id="KW-0597">Phosphoprotein</keyword>
<dbReference type="Gene3D" id="3.40.50.2300">
    <property type="match status" value="1"/>
</dbReference>
<keyword evidence="6" id="KW-0539">Nucleus</keyword>
<evidence type="ECO:0000313" key="12">
    <source>
        <dbReference type="Proteomes" id="UP000825935"/>
    </source>
</evidence>
<sequence length="358" mass="40636">MGLRRIFNALHHWQCPLGIPAFTTAVALLFTAYVYSRIIISTIFLLFTSARFSTLGLQNKAELVGILLTVSFSIVLIQDGYYQKYAALVGLLNMQIGDPFPAGLRVLVVDDDPICLLIVERLLRSCLYQVTTCQQAVMALSILRENKNSFDVVLSDVHMPNMDGFAFLEQLRLEMDVPVIMMSANGDTNNVMKGISIGACDYLLKPVRLEELQNIWQHVVRKKYMPVKVSSCESEAKDLKKAQIIQKESDRVTDGGSSSSRSLLKRREFLEESSLNEQSLCTAKRQRVVWSVDLHRKFVCAINHLGIEQAVPKRILDLMNVPGLTRENVASHLQKYRLYLIKNQQRHHPWTKNPIDLC</sequence>
<dbReference type="SUPFAM" id="SSF52172">
    <property type="entry name" value="CheY-like"/>
    <property type="match status" value="1"/>
</dbReference>
<protein>
    <recommendedName>
        <fullName evidence="13">Two-component response regulator</fullName>
    </recommendedName>
</protein>
<dbReference type="SUPFAM" id="SSF46689">
    <property type="entry name" value="Homeodomain-like"/>
    <property type="match status" value="1"/>
</dbReference>
<dbReference type="InterPro" id="IPR045279">
    <property type="entry name" value="ARR-like"/>
</dbReference>
<keyword evidence="2" id="KW-0902">Two-component regulatory system</keyword>